<organism evidence="2 3">
    <name type="scientific">Allorhodopirellula heiligendammensis</name>
    <dbReference type="NCBI Taxonomy" id="2714739"/>
    <lineage>
        <taxon>Bacteria</taxon>
        <taxon>Pseudomonadati</taxon>
        <taxon>Planctomycetota</taxon>
        <taxon>Planctomycetia</taxon>
        <taxon>Pirellulales</taxon>
        <taxon>Pirellulaceae</taxon>
        <taxon>Allorhodopirellula</taxon>
    </lineage>
</organism>
<comment type="caution">
    <text evidence="2">The sequence shown here is derived from an EMBL/GenBank/DDBJ whole genome shotgun (WGS) entry which is preliminary data.</text>
</comment>
<keyword evidence="3" id="KW-1185">Reference proteome</keyword>
<sequence length="269" mass="28664">MGFEFVLDSIRKKWVASRDANHLIHKIIRICFVCLVGATDQGGTPMSLKKLWNSLRGSRSEPESPVIASVSTPTPSTAPAAQPASAPAPQPARNVEPRSAPIAEVVPPRRSILSLRPRGEHDALLKLISQARPTSILEVGIGDGSRMPAVLASLADAGTESKSFKAIVIDEFEMAGGEVTMRDYHRQLAGLAIRPVIFPESVARGLVNVAHRFGAVDMILIDASVETAHAEGLSKFLSKVTHVGTAVLSNTSGKWAVRQSGTDGIRRAA</sequence>
<accession>A0A5C6C507</accession>
<evidence type="ECO:0000313" key="3">
    <source>
        <dbReference type="Proteomes" id="UP000319908"/>
    </source>
</evidence>
<dbReference type="AlphaFoldDB" id="A0A5C6C507"/>
<name>A0A5C6C507_9BACT</name>
<proteinExistence type="predicted"/>
<evidence type="ECO:0000313" key="2">
    <source>
        <dbReference type="EMBL" id="TWU19268.1"/>
    </source>
</evidence>
<evidence type="ECO:0000256" key="1">
    <source>
        <dbReference type="SAM" id="MobiDB-lite"/>
    </source>
</evidence>
<reference evidence="2 3" key="1">
    <citation type="journal article" date="2020" name="Antonie Van Leeuwenhoek">
        <title>Rhodopirellula heiligendammensis sp. nov., Rhodopirellula pilleata sp. nov., and Rhodopirellula solitaria sp. nov. isolated from natural or artificial marine surfaces in Northern Germany and California, USA, and emended description of the genus Rhodopirellula.</title>
        <authorList>
            <person name="Kallscheuer N."/>
            <person name="Wiegand S."/>
            <person name="Jogler M."/>
            <person name="Boedeker C."/>
            <person name="Peeters S.H."/>
            <person name="Rast P."/>
            <person name="Heuer A."/>
            <person name="Jetten M.S.M."/>
            <person name="Rohde M."/>
            <person name="Jogler C."/>
        </authorList>
    </citation>
    <scope>NUCLEOTIDE SEQUENCE [LARGE SCALE GENOMIC DNA]</scope>
    <source>
        <strain evidence="2 3">Poly21</strain>
    </source>
</reference>
<dbReference type="Proteomes" id="UP000319908">
    <property type="component" value="Unassembled WGS sequence"/>
</dbReference>
<feature type="region of interest" description="Disordered" evidence="1">
    <location>
        <begin position="58"/>
        <end position="101"/>
    </location>
</feature>
<gene>
    <name evidence="2" type="ORF">Poly21_14400</name>
</gene>
<feature type="compositionally biased region" description="Low complexity" evidence="1">
    <location>
        <begin position="64"/>
        <end position="87"/>
    </location>
</feature>
<dbReference type="EMBL" id="SJPU01000001">
    <property type="protein sequence ID" value="TWU19268.1"/>
    <property type="molecule type" value="Genomic_DNA"/>
</dbReference>
<protein>
    <submittedName>
        <fullName evidence="2">Uncharacterized protein</fullName>
    </submittedName>
</protein>